<protein>
    <recommendedName>
        <fullName evidence="1">Flagellar motor switch protein FliN-like C-terminal domain-containing protein</fullName>
    </recommendedName>
</protein>
<dbReference type="Gene3D" id="2.30.330.10">
    <property type="entry name" value="SpoA-like"/>
    <property type="match status" value="1"/>
</dbReference>
<sequence length="336" mass="36633">MSFTEQIATNAHVESPQPFDGDFRLRCADVLSRVEWHTLNQLIALSCRRIGFRPLGDAKSNGTERATCLVTDIGGVRIAIYFAGYRRGPHRRWFAFDSLSPAMRAELWSLRNAGLLDALEQVFAAPVSIHAVADEAVPAGLMRVSLRLAWIEIGCWADAATAARALVPTRAHRLPALPALSALPVACTLRLRGVRLDRAEYLALGFGDIVVIGRESTGPLRGELVADGLGYRYPVACEKEGTVMIEQDEMTLDTRSARADLDDRHVELTVVLATCRMTLGELANLRSGQVLRLAKAADEMSVDLCYCDSRFAQGRLVEIDGLLGVRIDAMSVSAAA</sequence>
<feature type="domain" description="Flagellar motor switch protein FliN-like C-terminal" evidence="1">
    <location>
        <begin position="261"/>
        <end position="329"/>
    </location>
</feature>
<evidence type="ECO:0000313" key="2">
    <source>
        <dbReference type="EMBL" id="AOJ03740.1"/>
    </source>
</evidence>
<name>A0A1B4FJB6_9BURK</name>
<reference evidence="2 3" key="1">
    <citation type="submission" date="2015-12" db="EMBL/GenBank/DDBJ databases">
        <title>Diversity of Burkholderia near neighbor genomes.</title>
        <authorList>
            <person name="Sahl J."/>
            <person name="Wagner D."/>
            <person name="Keim P."/>
        </authorList>
    </citation>
    <scope>NUCLEOTIDE SEQUENCE [LARGE SCALE GENOMIC DNA]</scope>
    <source>
        <strain evidence="2 3">BDU6</strain>
    </source>
</reference>
<evidence type="ECO:0000259" key="1">
    <source>
        <dbReference type="Pfam" id="PF01052"/>
    </source>
</evidence>
<keyword evidence="3" id="KW-1185">Reference proteome</keyword>
<dbReference type="EMBL" id="CP013387">
    <property type="protein sequence ID" value="AOJ03740.1"/>
    <property type="molecule type" value="Genomic_DNA"/>
</dbReference>
<gene>
    <name evidence="2" type="ORF">WS70_17535</name>
</gene>
<dbReference type="InterPro" id="IPR036429">
    <property type="entry name" value="SpoA-like_sf"/>
</dbReference>
<dbReference type="SUPFAM" id="SSF101801">
    <property type="entry name" value="Surface presentation of antigens (SPOA)"/>
    <property type="match status" value="1"/>
</dbReference>
<proteinExistence type="predicted"/>
<evidence type="ECO:0000313" key="3">
    <source>
        <dbReference type="Proteomes" id="UP000062519"/>
    </source>
</evidence>
<dbReference type="AlphaFoldDB" id="A0A1B4FJB6"/>
<dbReference type="InterPro" id="IPR001543">
    <property type="entry name" value="FliN-like_C"/>
</dbReference>
<organism evidence="2 3">
    <name type="scientific">Burkholderia mayonis</name>
    <dbReference type="NCBI Taxonomy" id="1385591"/>
    <lineage>
        <taxon>Bacteria</taxon>
        <taxon>Pseudomonadati</taxon>
        <taxon>Pseudomonadota</taxon>
        <taxon>Betaproteobacteria</taxon>
        <taxon>Burkholderiales</taxon>
        <taxon>Burkholderiaceae</taxon>
        <taxon>Burkholderia</taxon>
        <taxon>pseudomallei group</taxon>
    </lineage>
</organism>
<dbReference type="Pfam" id="PF01052">
    <property type="entry name" value="FliMN_C"/>
    <property type="match status" value="1"/>
</dbReference>
<dbReference type="Proteomes" id="UP000062519">
    <property type="component" value="Chromosome 2"/>
</dbReference>
<accession>A0A1B4FJB6</accession>
<dbReference type="KEGG" id="buu:WS70_17535"/>